<comment type="caution">
    <text evidence="1">The sequence shown here is derived from an EMBL/GenBank/DDBJ whole genome shotgun (WGS) entry which is preliminary data.</text>
</comment>
<dbReference type="EMBL" id="JACSDZ010000023">
    <property type="protein sequence ID" value="KAF7380621.1"/>
    <property type="molecule type" value="Genomic_DNA"/>
</dbReference>
<evidence type="ECO:0000313" key="2">
    <source>
        <dbReference type="Proteomes" id="UP000617340"/>
    </source>
</evidence>
<proteinExistence type="predicted"/>
<evidence type="ECO:0000313" key="1">
    <source>
        <dbReference type="EMBL" id="KAF7380621.1"/>
    </source>
</evidence>
<name>A0A834J3V2_VESGE</name>
<protein>
    <submittedName>
        <fullName evidence="1">Uncharacterized protein</fullName>
    </submittedName>
</protein>
<organism evidence="1 2">
    <name type="scientific">Vespula germanica</name>
    <name type="common">German yellow jacket</name>
    <name type="synonym">Paravespula germanica</name>
    <dbReference type="NCBI Taxonomy" id="30212"/>
    <lineage>
        <taxon>Eukaryota</taxon>
        <taxon>Metazoa</taxon>
        <taxon>Ecdysozoa</taxon>
        <taxon>Arthropoda</taxon>
        <taxon>Hexapoda</taxon>
        <taxon>Insecta</taxon>
        <taxon>Pterygota</taxon>
        <taxon>Neoptera</taxon>
        <taxon>Endopterygota</taxon>
        <taxon>Hymenoptera</taxon>
        <taxon>Apocrita</taxon>
        <taxon>Aculeata</taxon>
        <taxon>Vespoidea</taxon>
        <taxon>Vespidae</taxon>
        <taxon>Vespinae</taxon>
        <taxon>Vespula</taxon>
    </lineage>
</organism>
<dbReference type="Proteomes" id="UP000617340">
    <property type="component" value="Unassembled WGS sequence"/>
</dbReference>
<accession>A0A834J3V2</accession>
<dbReference type="AlphaFoldDB" id="A0A834J3V2"/>
<keyword evidence="2" id="KW-1185">Reference proteome</keyword>
<sequence length="88" mass="9669">MVRVENVLRSSASSTFVHLGVTYCFPLFSTRDAVCTLSFDHIMSADVGQERPRDRISTYVATLNTLWLTGAPELCRGATLLQGIDDCA</sequence>
<gene>
    <name evidence="1" type="ORF">HZH68_016486</name>
</gene>
<reference evidence="1" key="1">
    <citation type="journal article" date="2020" name="G3 (Bethesda)">
        <title>High-Quality Assemblies for Three Invasive Social Wasps from the &lt;i&gt;Vespula&lt;/i&gt; Genus.</title>
        <authorList>
            <person name="Harrop T.W.R."/>
            <person name="Guhlin J."/>
            <person name="McLaughlin G.M."/>
            <person name="Permina E."/>
            <person name="Stockwell P."/>
            <person name="Gilligan J."/>
            <person name="Le Lec M.F."/>
            <person name="Gruber M.A.M."/>
            <person name="Quinn O."/>
            <person name="Lovegrove M."/>
            <person name="Duncan E.J."/>
            <person name="Remnant E.J."/>
            <person name="Van Eeckhoven J."/>
            <person name="Graham B."/>
            <person name="Knapp R.A."/>
            <person name="Langford K.W."/>
            <person name="Kronenberg Z."/>
            <person name="Press M.O."/>
            <person name="Eacker S.M."/>
            <person name="Wilson-Rankin E.E."/>
            <person name="Purcell J."/>
            <person name="Lester P.J."/>
            <person name="Dearden P.K."/>
        </authorList>
    </citation>
    <scope>NUCLEOTIDE SEQUENCE</scope>
    <source>
        <strain evidence="1">Linc-1</strain>
    </source>
</reference>